<accession>A0ABD3TYS5</accession>
<organism evidence="1 2">
    <name type="scientific">Sinanodonta woodiana</name>
    <name type="common">Chinese pond mussel</name>
    <name type="synonym">Anodonta woodiana</name>
    <dbReference type="NCBI Taxonomy" id="1069815"/>
    <lineage>
        <taxon>Eukaryota</taxon>
        <taxon>Metazoa</taxon>
        <taxon>Spiralia</taxon>
        <taxon>Lophotrochozoa</taxon>
        <taxon>Mollusca</taxon>
        <taxon>Bivalvia</taxon>
        <taxon>Autobranchia</taxon>
        <taxon>Heteroconchia</taxon>
        <taxon>Palaeoheterodonta</taxon>
        <taxon>Unionida</taxon>
        <taxon>Unionoidea</taxon>
        <taxon>Unionidae</taxon>
        <taxon>Unioninae</taxon>
        <taxon>Sinanodonta</taxon>
    </lineage>
</organism>
<dbReference type="AlphaFoldDB" id="A0ABD3TYS5"/>
<proteinExistence type="predicted"/>
<dbReference type="Proteomes" id="UP001634394">
    <property type="component" value="Unassembled WGS sequence"/>
</dbReference>
<sequence length="52" mass="5588">RTLIIDLSPPFDCHVGIDLCEALENSFAIACTLSGASRIPFFSIFVLNGCAE</sequence>
<keyword evidence="2" id="KW-1185">Reference proteome</keyword>
<evidence type="ECO:0000313" key="2">
    <source>
        <dbReference type="Proteomes" id="UP001634394"/>
    </source>
</evidence>
<feature type="non-terminal residue" evidence="1">
    <location>
        <position position="52"/>
    </location>
</feature>
<name>A0ABD3TYS5_SINWO</name>
<protein>
    <submittedName>
        <fullName evidence="1">Uncharacterized protein</fullName>
    </submittedName>
</protein>
<comment type="caution">
    <text evidence="1">The sequence shown here is derived from an EMBL/GenBank/DDBJ whole genome shotgun (WGS) entry which is preliminary data.</text>
</comment>
<dbReference type="InterPro" id="IPR033587">
    <property type="entry name" value="M1AP"/>
</dbReference>
<gene>
    <name evidence="1" type="ORF">ACJMK2_019588</name>
</gene>
<dbReference type="EMBL" id="JBJQND010000017">
    <property type="protein sequence ID" value="KAL3841438.1"/>
    <property type="molecule type" value="Genomic_DNA"/>
</dbReference>
<dbReference type="PANTHER" id="PTHR28642:SF1">
    <property type="entry name" value="MEIOSIS 1 ARREST PROTEIN"/>
    <property type="match status" value="1"/>
</dbReference>
<dbReference type="PANTHER" id="PTHR28642">
    <property type="entry name" value="MEIOSIS 1 ARREST PROTEIN"/>
    <property type="match status" value="1"/>
</dbReference>
<feature type="non-terminal residue" evidence="1">
    <location>
        <position position="1"/>
    </location>
</feature>
<reference evidence="1 2" key="1">
    <citation type="submission" date="2024-11" db="EMBL/GenBank/DDBJ databases">
        <title>Chromosome-level genome assembly of the freshwater bivalve Anodonta woodiana.</title>
        <authorList>
            <person name="Chen X."/>
        </authorList>
    </citation>
    <scope>NUCLEOTIDE SEQUENCE [LARGE SCALE GENOMIC DNA]</scope>
    <source>
        <strain evidence="1">MN2024</strain>
        <tissue evidence="1">Gills</tissue>
    </source>
</reference>
<evidence type="ECO:0000313" key="1">
    <source>
        <dbReference type="EMBL" id="KAL3841438.1"/>
    </source>
</evidence>